<evidence type="ECO:0000256" key="3">
    <source>
        <dbReference type="ARBA" id="ARBA00022840"/>
    </source>
</evidence>
<dbReference type="PROSITE" id="PS51733">
    <property type="entry name" value="BPL_LPL_CATALYTIC"/>
    <property type="match status" value="1"/>
</dbReference>
<dbReference type="EMBL" id="JAEINH010000006">
    <property type="protein sequence ID" value="MBI9115138.1"/>
    <property type="molecule type" value="Genomic_DNA"/>
</dbReference>
<dbReference type="PANTHER" id="PTHR12835:SF5">
    <property type="entry name" value="BIOTIN--PROTEIN LIGASE"/>
    <property type="match status" value="1"/>
</dbReference>
<dbReference type="SUPFAM" id="SSF55681">
    <property type="entry name" value="Class II aaRS and biotin synthetases"/>
    <property type="match status" value="1"/>
</dbReference>
<dbReference type="Pfam" id="PF03099">
    <property type="entry name" value="BPL_LplA_LipB"/>
    <property type="match status" value="1"/>
</dbReference>
<organism evidence="7 8">
    <name type="scientific">Sanguibacter suaedae</name>
    <dbReference type="NCBI Taxonomy" id="2795737"/>
    <lineage>
        <taxon>Bacteria</taxon>
        <taxon>Bacillati</taxon>
        <taxon>Actinomycetota</taxon>
        <taxon>Actinomycetes</taxon>
        <taxon>Micrococcales</taxon>
        <taxon>Sanguibacteraceae</taxon>
        <taxon>Sanguibacter</taxon>
    </lineage>
</organism>
<evidence type="ECO:0000256" key="1">
    <source>
        <dbReference type="ARBA" id="ARBA00022598"/>
    </source>
</evidence>
<dbReference type="InterPro" id="IPR045864">
    <property type="entry name" value="aa-tRNA-synth_II/BPL/LPL"/>
</dbReference>
<dbReference type="Gene3D" id="3.30.930.10">
    <property type="entry name" value="Bira Bifunctional Protein, Domain 2"/>
    <property type="match status" value="1"/>
</dbReference>
<dbReference type="AlphaFoldDB" id="A0A934M9X4"/>
<dbReference type="EC" id="6.3.4.15" evidence="5"/>
<name>A0A934M9X4_9MICO</name>
<dbReference type="CDD" id="cd16442">
    <property type="entry name" value="BPL"/>
    <property type="match status" value="1"/>
</dbReference>
<dbReference type="GO" id="GO:0005524">
    <property type="term" value="F:ATP binding"/>
    <property type="evidence" value="ECO:0007669"/>
    <property type="project" value="UniProtKB-KW"/>
</dbReference>
<evidence type="ECO:0000256" key="2">
    <source>
        <dbReference type="ARBA" id="ARBA00022741"/>
    </source>
</evidence>
<reference evidence="7" key="1">
    <citation type="submission" date="2020-12" db="EMBL/GenBank/DDBJ databases">
        <title>Sanguibacter suaedae sp. nov., isolated from Suaeda aralocaspica.</title>
        <authorList>
            <person name="Ma Q."/>
        </authorList>
    </citation>
    <scope>NUCLEOTIDE SEQUENCE</scope>
    <source>
        <strain evidence="7">YZGR15</strain>
    </source>
</reference>
<dbReference type="NCBIfam" id="TIGR00121">
    <property type="entry name" value="birA_ligase"/>
    <property type="match status" value="1"/>
</dbReference>
<evidence type="ECO:0000259" key="6">
    <source>
        <dbReference type="PROSITE" id="PS51733"/>
    </source>
</evidence>
<dbReference type="Gene3D" id="2.30.30.100">
    <property type="match status" value="1"/>
</dbReference>
<dbReference type="InterPro" id="IPR003142">
    <property type="entry name" value="BPL_C"/>
</dbReference>
<evidence type="ECO:0000256" key="5">
    <source>
        <dbReference type="ARBA" id="ARBA00024227"/>
    </source>
</evidence>
<keyword evidence="4" id="KW-0092">Biotin</keyword>
<comment type="caution">
    <text evidence="7">The sequence shown here is derived from an EMBL/GenBank/DDBJ whole genome shotgun (WGS) entry which is preliminary data.</text>
</comment>
<protein>
    <recommendedName>
        <fullName evidence="5">biotin--[biotin carboxyl-carrier protein] ligase</fullName>
        <ecNumber evidence="5">6.3.4.15</ecNumber>
    </recommendedName>
</protein>
<dbReference type="Proteomes" id="UP000602087">
    <property type="component" value="Unassembled WGS sequence"/>
</dbReference>
<evidence type="ECO:0000256" key="4">
    <source>
        <dbReference type="ARBA" id="ARBA00023267"/>
    </source>
</evidence>
<dbReference type="GO" id="GO:0004077">
    <property type="term" value="F:biotin--[biotin carboxyl-carrier protein] ligase activity"/>
    <property type="evidence" value="ECO:0007669"/>
    <property type="project" value="UniProtKB-EC"/>
</dbReference>
<keyword evidence="8" id="KW-1185">Reference proteome</keyword>
<dbReference type="Pfam" id="PF02237">
    <property type="entry name" value="BPL_C"/>
    <property type="match status" value="1"/>
</dbReference>
<sequence length="283" mass="28625">METPDRPPLDVALLSELLAGPAGPLRRLEVVASSPSTSSELVAAVAADPAAWPAPALLVAEHQVAGRGRSGRSWETPAGSALTCSLLVRPSVPRETMTWLPLLAGLAAVTALRSTAGVRAAVKWPNDVLVPGDGTDVTGWGGHRKVAGILTELLPDGGAVVGVGLNVTQTPDELPVPSATSLAMVGAATTDRTVLLTALAESFAEIAGRWSAAGGDAVAAGLRDDVAGACATIGAHVRAELSDGRAVHGTARGLAPDGALEVRTATGELHTVHSGDVHHLRLN</sequence>
<dbReference type="GO" id="GO:0005737">
    <property type="term" value="C:cytoplasm"/>
    <property type="evidence" value="ECO:0007669"/>
    <property type="project" value="TreeGrafter"/>
</dbReference>
<evidence type="ECO:0000313" key="7">
    <source>
        <dbReference type="EMBL" id="MBI9115138.1"/>
    </source>
</evidence>
<dbReference type="SUPFAM" id="SSF50037">
    <property type="entry name" value="C-terminal domain of transcriptional repressors"/>
    <property type="match status" value="1"/>
</dbReference>
<keyword evidence="2" id="KW-0547">Nucleotide-binding</keyword>
<feature type="domain" description="BPL/LPL catalytic" evidence="6">
    <location>
        <begin position="20"/>
        <end position="211"/>
    </location>
</feature>
<accession>A0A934M9X4</accession>
<dbReference type="InterPro" id="IPR004408">
    <property type="entry name" value="Biotin_CoA_COase_ligase"/>
</dbReference>
<keyword evidence="3" id="KW-0067">ATP-binding</keyword>
<evidence type="ECO:0000313" key="8">
    <source>
        <dbReference type="Proteomes" id="UP000602087"/>
    </source>
</evidence>
<dbReference type="InterPro" id="IPR008988">
    <property type="entry name" value="Transcriptional_repressor_C"/>
</dbReference>
<proteinExistence type="predicted"/>
<dbReference type="RefSeq" id="WP_198733697.1">
    <property type="nucleotide sequence ID" value="NZ_JAEINH010000006.1"/>
</dbReference>
<dbReference type="InterPro" id="IPR004143">
    <property type="entry name" value="BPL_LPL_catalytic"/>
</dbReference>
<keyword evidence="1 7" id="KW-0436">Ligase</keyword>
<dbReference type="PANTHER" id="PTHR12835">
    <property type="entry name" value="BIOTIN PROTEIN LIGASE"/>
    <property type="match status" value="1"/>
</dbReference>
<gene>
    <name evidence="7" type="ORF">JAV76_08975</name>
</gene>